<dbReference type="RefSeq" id="WP_127608854.1">
    <property type="nucleotide sequence ID" value="NZ_JARTHJ010000240.1"/>
</dbReference>
<dbReference type="Proteomes" id="UP000450917">
    <property type="component" value="Unassembled WGS sequence"/>
</dbReference>
<comment type="caution">
    <text evidence="4">The sequence shown here is derived from an EMBL/GenBank/DDBJ whole genome shotgun (WGS) entry which is preliminary data.</text>
</comment>
<evidence type="ECO:0000256" key="1">
    <source>
        <dbReference type="ARBA" id="ARBA00001946"/>
    </source>
</evidence>
<dbReference type="PANTHER" id="PTHR43046">
    <property type="entry name" value="GDP-MANNOSE MANNOSYL HYDROLASE"/>
    <property type="match status" value="1"/>
</dbReference>
<dbReference type="EMBL" id="WNZX01000026">
    <property type="protein sequence ID" value="MUG73439.1"/>
    <property type="molecule type" value="Genomic_DNA"/>
</dbReference>
<dbReference type="InterPro" id="IPR015797">
    <property type="entry name" value="NUDIX_hydrolase-like_dom_sf"/>
</dbReference>
<reference evidence="4 5" key="1">
    <citation type="submission" date="2019-11" db="EMBL/GenBank/DDBJ databases">
        <title>Draft genome sequences of five Paenibacillus species of dairy origin.</title>
        <authorList>
            <person name="Olajide A.M."/>
            <person name="Chen S."/>
            <person name="Lapointe G."/>
        </authorList>
    </citation>
    <scope>NUCLEOTIDE SEQUENCE [LARGE SCALE GENOMIC DNA]</scope>
    <source>
        <strain evidence="4 5">2CS3</strain>
    </source>
</reference>
<keyword evidence="5" id="KW-1185">Reference proteome</keyword>
<comment type="cofactor">
    <cofactor evidence="1">
        <name>Mg(2+)</name>
        <dbReference type="ChEBI" id="CHEBI:18420"/>
    </cofactor>
</comment>
<evidence type="ECO:0000256" key="2">
    <source>
        <dbReference type="ARBA" id="ARBA00022801"/>
    </source>
</evidence>
<dbReference type="PROSITE" id="PS51462">
    <property type="entry name" value="NUDIX"/>
    <property type="match status" value="1"/>
</dbReference>
<evidence type="ECO:0000313" key="5">
    <source>
        <dbReference type="Proteomes" id="UP000450917"/>
    </source>
</evidence>
<dbReference type="InterPro" id="IPR020084">
    <property type="entry name" value="NUDIX_hydrolase_CS"/>
</dbReference>
<evidence type="ECO:0000259" key="3">
    <source>
        <dbReference type="PROSITE" id="PS51462"/>
    </source>
</evidence>
<dbReference type="Pfam" id="PF00293">
    <property type="entry name" value="NUDIX"/>
    <property type="match status" value="1"/>
</dbReference>
<accession>A0A7X2ZEF8</accession>
<dbReference type="Gene3D" id="3.90.79.10">
    <property type="entry name" value="Nucleoside Triphosphate Pyrophosphohydrolase"/>
    <property type="match status" value="1"/>
</dbReference>
<protein>
    <submittedName>
        <fullName evidence="4">NUDIX domain-containing protein</fullName>
    </submittedName>
</protein>
<dbReference type="InterPro" id="IPR000086">
    <property type="entry name" value="NUDIX_hydrolase_dom"/>
</dbReference>
<organism evidence="4 5">
    <name type="scientific">Paenibacillus validus</name>
    <dbReference type="NCBI Taxonomy" id="44253"/>
    <lineage>
        <taxon>Bacteria</taxon>
        <taxon>Bacillati</taxon>
        <taxon>Bacillota</taxon>
        <taxon>Bacilli</taxon>
        <taxon>Bacillales</taxon>
        <taxon>Paenibacillaceae</taxon>
        <taxon>Paenibacillus</taxon>
    </lineage>
</organism>
<proteinExistence type="predicted"/>
<name>A0A7X2ZEF8_9BACL</name>
<feature type="domain" description="Nudix hydrolase" evidence="3">
    <location>
        <begin position="6"/>
        <end position="136"/>
    </location>
</feature>
<dbReference type="PANTHER" id="PTHR43046:SF16">
    <property type="entry name" value="ADP-RIBOSE PYROPHOSPHATASE YJHB-RELATED"/>
    <property type="match status" value="1"/>
</dbReference>
<keyword evidence="2" id="KW-0378">Hydrolase</keyword>
<dbReference type="GO" id="GO:0016787">
    <property type="term" value="F:hydrolase activity"/>
    <property type="evidence" value="ECO:0007669"/>
    <property type="project" value="UniProtKB-KW"/>
</dbReference>
<dbReference type="SUPFAM" id="SSF55811">
    <property type="entry name" value="Nudix"/>
    <property type="match status" value="1"/>
</dbReference>
<evidence type="ECO:0000313" key="4">
    <source>
        <dbReference type="EMBL" id="MUG73439.1"/>
    </source>
</evidence>
<gene>
    <name evidence="4" type="ORF">GNP93_22720</name>
</gene>
<sequence>MDKPWFHIYGAVYLLFVREGKLLMLRRTNTGYEDGKFSLVAGKLDGGEEVKQAAIREAEEEIGIRLHPDNLEVVLVMHRMSDSGEWVDFFLRVNAWEGEPFNNEPEKCSEMAWFPLEILPDATIPHVRQAISRIREGVVYDSFGWDI</sequence>
<dbReference type="CDD" id="cd04683">
    <property type="entry name" value="NUDIX_Hydrolase"/>
    <property type="match status" value="1"/>
</dbReference>
<dbReference type="PROSITE" id="PS00893">
    <property type="entry name" value="NUDIX_BOX"/>
    <property type="match status" value="1"/>
</dbReference>
<dbReference type="AlphaFoldDB" id="A0A7X2ZEF8"/>